<evidence type="ECO:0000256" key="8">
    <source>
        <dbReference type="ARBA" id="ARBA00023004"/>
    </source>
</evidence>
<dbReference type="EMBL" id="CBXF010000089">
    <property type="protein sequence ID" value="CDL83400.1"/>
    <property type="molecule type" value="Genomic_DNA"/>
</dbReference>
<dbReference type="InterPro" id="IPR010105">
    <property type="entry name" value="TonB_sidphr_rcpt"/>
</dbReference>
<dbReference type="Pfam" id="PF00593">
    <property type="entry name" value="TonB_dep_Rec_b-barrel"/>
    <property type="match status" value="1"/>
</dbReference>
<dbReference type="InterPro" id="IPR037066">
    <property type="entry name" value="Plug_dom_sf"/>
</dbReference>
<accession>W1J1U9</accession>
<dbReference type="PANTHER" id="PTHR30069:SF42">
    <property type="entry name" value="FERRIC AEROBACTIN RECEPTOR"/>
    <property type="match status" value="1"/>
</dbReference>
<gene>
    <name evidence="21" type="primary">iutA</name>
    <name evidence="21" type="ORF">XSR1_300018</name>
</gene>
<organism evidence="21 22">
    <name type="scientific">Xenorhabdus szentirmaii DSM 16338</name>
    <dbReference type="NCBI Taxonomy" id="1427518"/>
    <lineage>
        <taxon>Bacteria</taxon>
        <taxon>Pseudomonadati</taxon>
        <taxon>Pseudomonadota</taxon>
        <taxon>Gammaproteobacteria</taxon>
        <taxon>Enterobacterales</taxon>
        <taxon>Morganellaceae</taxon>
        <taxon>Xenorhabdus</taxon>
    </lineage>
</organism>
<evidence type="ECO:0000256" key="2">
    <source>
        <dbReference type="ARBA" id="ARBA00009810"/>
    </source>
</evidence>
<dbReference type="InterPro" id="IPR012910">
    <property type="entry name" value="Plug_dom"/>
</dbReference>
<keyword evidence="3 15" id="KW-0813">Transport</keyword>
<name>W1J1U9_9GAMM</name>
<evidence type="ECO:0000256" key="3">
    <source>
        <dbReference type="ARBA" id="ARBA00022448"/>
    </source>
</evidence>
<dbReference type="Gene3D" id="2.40.170.20">
    <property type="entry name" value="TonB-dependent receptor, beta-barrel domain"/>
    <property type="match status" value="1"/>
</dbReference>
<dbReference type="RefSeq" id="WP_038238733.1">
    <property type="nucleotide sequence ID" value="NZ_CAWLWS010000089.1"/>
</dbReference>
<keyword evidence="7 18" id="KW-0732">Signal</keyword>
<keyword evidence="10 17" id="KW-0798">TonB box</keyword>
<sequence>MIKHSSFGIILPCLSVISTPSVFAAAESKEDTIVVSSSRTHRSIPQMAQTSWVIESHDIEQQVNGGKEFKDILAQLIPGMDVSSQGRTNHGMNIRGRSIAVMIDGVRLNSSRSDSRQLDSIDPFNIERIEVISGATSLYGGGSTGGLINIVTKKGQEGGQVDLQFGAKSGLINSSDHDENIAAAVSGGNENIKGRLSVSYQRYGGWFDGKHNQVLIDNTQTGLQYSDRLDVMGTGTLNIDEHQQLQLTTQYYKSKADGKHGINLGKDFSAVLGKGSAHNASGLDSDRVPGTTRHLISLQYSNTDFLGQDLVTQLFYRDESFAFYPFPTLGNKKGTKKKEVISISASEQKTDFYGGKFTLNSQPVKNLSLTYGFDADHEKFSANQQFFDLKTAQEHSGMKLKNAYNVGRYPGYSITNLAPFLQANYDINSIFTVSSGLRYQYTKNKIDDFIPYNQQQAIATSKILSADAVPGGTTSYNNYLFNAGILANLPERQQVWFNFSQGFELPDVGKYYGSGNYGKSVNGHIPLVKSINVNDSKLKGIKVNSYELGWRYNGDNLRTQIAAYYSLSDISINIIKKDMRIEISPDKRRIYGIEGAVDYLFDNSDWTAGTTFNILKSETQKKDKWEKLSIETASPSKMTAYVNWAPDDWEFRLQSQQTFDVSDNKGKKLDGYNTIDFLGTYHLPVGKISFSIENLLDKDYTSVWGQRASVLYSPAYGAAELYNYKGRGRTFGLSYSATF</sequence>
<evidence type="ECO:0000256" key="4">
    <source>
        <dbReference type="ARBA" id="ARBA00022452"/>
    </source>
</evidence>
<evidence type="ECO:0000256" key="13">
    <source>
        <dbReference type="ARBA" id="ARBA00023237"/>
    </source>
</evidence>
<keyword evidence="11 15" id="KW-0472">Membrane</keyword>
<dbReference type="PROSITE" id="PS01156">
    <property type="entry name" value="TONB_DEPENDENT_REC_2"/>
    <property type="match status" value="1"/>
</dbReference>
<keyword evidence="4 15" id="KW-1134">Transmembrane beta strand</keyword>
<evidence type="ECO:0000256" key="9">
    <source>
        <dbReference type="ARBA" id="ARBA00023065"/>
    </source>
</evidence>
<feature type="chain" id="PRO_5004804197" description="Ferric aerobactin receptor" evidence="18">
    <location>
        <begin position="25"/>
        <end position="739"/>
    </location>
</feature>
<evidence type="ECO:0000256" key="5">
    <source>
        <dbReference type="ARBA" id="ARBA00022496"/>
    </source>
</evidence>
<evidence type="ECO:0000259" key="19">
    <source>
        <dbReference type="Pfam" id="PF00593"/>
    </source>
</evidence>
<dbReference type="Pfam" id="PF07715">
    <property type="entry name" value="Plug"/>
    <property type="match status" value="1"/>
</dbReference>
<keyword evidence="13 15" id="KW-0998">Cell outer membrane</keyword>
<dbReference type="Proteomes" id="UP000019202">
    <property type="component" value="Unassembled WGS sequence"/>
</dbReference>
<keyword evidence="22" id="KW-1185">Reference proteome</keyword>
<proteinExistence type="inferred from homology"/>
<dbReference type="STRING" id="1427518.XSR1_300018"/>
<feature type="short sequence motif" description="TonB C-terminal box" evidence="16">
    <location>
        <begin position="722"/>
        <end position="739"/>
    </location>
</feature>
<feature type="signal peptide" evidence="18">
    <location>
        <begin position="1"/>
        <end position="24"/>
    </location>
</feature>
<dbReference type="NCBIfam" id="TIGR01783">
    <property type="entry name" value="TonB-siderophor"/>
    <property type="match status" value="1"/>
</dbReference>
<comment type="caution">
    <text evidence="21">The sequence shown here is derived from an EMBL/GenBank/DDBJ whole genome shotgun (WGS) entry which is preliminary data.</text>
</comment>
<protein>
    <recommendedName>
        <fullName evidence="14">Ferric aerobactin receptor</fullName>
    </recommendedName>
</protein>
<dbReference type="PROSITE" id="PS52016">
    <property type="entry name" value="TONB_DEPENDENT_REC_3"/>
    <property type="match status" value="1"/>
</dbReference>
<dbReference type="GO" id="GO:0015344">
    <property type="term" value="F:siderophore uptake transmembrane transporter activity"/>
    <property type="evidence" value="ECO:0007669"/>
    <property type="project" value="TreeGrafter"/>
</dbReference>
<evidence type="ECO:0000313" key="21">
    <source>
        <dbReference type="EMBL" id="CDL83400.1"/>
    </source>
</evidence>
<dbReference type="GO" id="GO:0009279">
    <property type="term" value="C:cell outer membrane"/>
    <property type="evidence" value="ECO:0007669"/>
    <property type="project" value="UniProtKB-SubCell"/>
</dbReference>
<keyword evidence="9" id="KW-0406">Ion transport</keyword>
<dbReference type="InterPro" id="IPR000531">
    <property type="entry name" value="Beta-barrel_TonB"/>
</dbReference>
<dbReference type="InterPro" id="IPR036942">
    <property type="entry name" value="Beta-barrel_TonB_sf"/>
</dbReference>
<comment type="subcellular location">
    <subcellularLocation>
        <location evidence="1 15">Cell outer membrane</location>
        <topology evidence="1 15">Multi-pass membrane protein</topology>
    </subcellularLocation>
</comment>
<dbReference type="FunFam" id="2.40.170.20:FF:000007">
    <property type="entry name" value="Ferric aerobactin receptor"/>
    <property type="match status" value="1"/>
</dbReference>
<dbReference type="InterPro" id="IPR039426">
    <property type="entry name" value="TonB-dep_rcpt-like"/>
</dbReference>
<evidence type="ECO:0000256" key="12">
    <source>
        <dbReference type="ARBA" id="ARBA00023170"/>
    </source>
</evidence>
<evidence type="ECO:0000256" key="10">
    <source>
        <dbReference type="ARBA" id="ARBA00023077"/>
    </source>
</evidence>
<evidence type="ECO:0000256" key="18">
    <source>
        <dbReference type="SAM" id="SignalP"/>
    </source>
</evidence>
<keyword evidence="12 21" id="KW-0675">Receptor</keyword>
<evidence type="ECO:0000256" key="17">
    <source>
        <dbReference type="RuleBase" id="RU003357"/>
    </source>
</evidence>
<evidence type="ECO:0000256" key="11">
    <source>
        <dbReference type="ARBA" id="ARBA00023136"/>
    </source>
</evidence>
<dbReference type="SUPFAM" id="SSF56935">
    <property type="entry name" value="Porins"/>
    <property type="match status" value="1"/>
</dbReference>
<evidence type="ECO:0000256" key="6">
    <source>
        <dbReference type="ARBA" id="ARBA00022692"/>
    </source>
</evidence>
<feature type="domain" description="TonB-dependent receptor plug" evidence="20">
    <location>
        <begin position="47"/>
        <end position="146"/>
    </location>
</feature>
<dbReference type="FunFam" id="2.170.130.10:FF:000011">
    <property type="entry name" value="TonB-dependent siderophore receptor"/>
    <property type="match status" value="1"/>
</dbReference>
<evidence type="ECO:0000259" key="20">
    <source>
        <dbReference type="Pfam" id="PF07715"/>
    </source>
</evidence>
<comment type="similarity">
    <text evidence="2 15 17">Belongs to the TonB-dependent receptor family.</text>
</comment>
<keyword evidence="6 15" id="KW-0812">Transmembrane</keyword>
<dbReference type="CDD" id="cd01347">
    <property type="entry name" value="ligand_gated_channel"/>
    <property type="match status" value="1"/>
</dbReference>
<evidence type="ECO:0000256" key="16">
    <source>
        <dbReference type="PROSITE-ProRule" id="PRU10144"/>
    </source>
</evidence>
<keyword evidence="8" id="KW-0408">Iron</keyword>
<dbReference type="InterPro" id="IPR010917">
    <property type="entry name" value="TonB_rcpt_CS"/>
</dbReference>
<dbReference type="GO" id="GO:0044718">
    <property type="term" value="P:siderophore transmembrane transport"/>
    <property type="evidence" value="ECO:0007669"/>
    <property type="project" value="TreeGrafter"/>
</dbReference>
<reference evidence="21" key="1">
    <citation type="submission" date="2013-11" db="EMBL/GenBank/DDBJ databases">
        <title>Draft genome sequence and annotation of the entomopathogenic bacteria, Xenorhabdus cabanillasi strain JM26 and Xenorhabdus szentirmai strain DSM 16338.</title>
        <authorList>
            <person name="Gualtieri M."/>
            <person name="Ogier J.C."/>
            <person name="Pages S."/>
            <person name="Givaudan A."/>
            <person name="Gaudriault S."/>
        </authorList>
    </citation>
    <scope>NUCLEOTIDE SEQUENCE [LARGE SCALE GENOMIC DNA]</scope>
    <source>
        <strain evidence="21">DSM 16338</strain>
    </source>
</reference>
<feature type="domain" description="TonB-dependent receptor-like beta-barrel" evidence="19">
    <location>
        <begin position="238"/>
        <end position="695"/>
    </location>
</feature>
<evidence type="ECO:0000313" key="22">
    <source>
        <dbReference type="Proteomes" id="UP000019202"/>
    </source>
</evidence>
<dbReference type="PANTHER" id="PTHR30069">
    <property type="entry name" value="TONB-DEPENDENT OUTER MEMBRANE RECEPTOR"/>
    <property type="match status" value="1"/>
</dbReference>
<evidence type="ECO:0000256" key="7">
    <source>
        <dbReference type="ARBA" id="ARBA00022729"/>
    </source>
</evidence>
<dbReference type="AlphaFoldDB" id="W1J1U9"/>
<dbReference type="Gene3D" id="2.170.130.10">
    <property type="entry name" value="TonB-dependent receptor, plug domain"/>
    <property type="match status" value="1"/>
</dbReference>
<evidence type="ECO:0000256" key="15">
    <source>
        <dbReference type="PROSITE-ProRule" id="PRU01360"/>
    </source>
</evidence>
<evidence type="ECO:0000256" key="14">
    <source>
        <dbReference type="ARBA" id="ARBA00072094"/>
    </source>
</evidence>
<dbReference type="OrthoDB" id="8670144at2"/>
<dbReference type="GO" id="GO:0038023">
    <property type="term" value="F:signaling receptor activity"/>
    <property type="evidence" value="ECO:0007669"/>
    <property type="project" value="InterPro"/>
</dbReference>
<keyword evidence="5" id="KW-0410">Iron transport</keyword>
<evidence type="ECO:0000256" key="1">
    <source>
        <dbReference type="ARBA" id="ARBA00004571"/>
    </source>
</evidence>